<accession>A0A1M5S6H0</accession>
<comment type="function">
    <text evidence="2">Catalyzes the reduction of dTDP-6-deoxy-L-lyxo-4-hexulose to yield dTDP-L-rhamnose.</text>
</comment>
<dbReference type="Gene3D" id="3.40.50.720">
    <property type="entry name" value="NAD(P)-binding Rossmann-like Domain"/>
    <property type="match status" value="1"/>
</dbReference>
<comment type="similarity">
    <text evidence="1 2">Belongs to the dTDP-4-dehydrorhamnose reductase family.</text>
</comment>
<dbReference type="Gene3D" id="3.90.25.10">
    <property type="entry name" value="UDP-galactose 4-epimerase, domain 1"/>
    <property type="match status" value="1"/>
</dbReference>
<dbReference type="PANTHER" id="PTHR10491:SF4">
    <property type="entry name" value="METHIONINE ADENOSYLTRANSFERASE 2 SUBUNIT BETA"/>
    <property type="match status" value="1"/>
</dbReference>
<evidence type="ECO:0000256" key="1">
    <source>
        <dbReference type="ARBA" id="ARBA00010944"/>
    </source>
</evidence>
<dbReference type="RefSeq" id="WP_072725444.1">
    <property type="nucleotide sequence ID" value="NZ_FQXH01000017.1"/>
</dbReference>
<evidence type="ECO:0000259" key="3">
    <source>
        <dbReference type="Pfam" id="PF04321"/>
    </source>
</evidence>
<dbReference type="Pfam" id="PF04321">
    <property type="entry name" value="RmlD_sub_bind"/>
    <property type="match status" value="1"/>
</dbReference>
<dbReference type="UniPathway" id="UPA00124"/>
<protein>
    <recommendedName>
        <fullName evidence="2">dTDP-4-dehydrorhamnose reductase</fullName>
        <ecNumber evidence="2">1.1.1.133</ecNumber>
    </recommendedName>
</protein>
<dbReference type="GO" id="GO:0008831">
    <property type="term" value="F:dTDP-4-dehydrorhamnose reductase activity"/>
    <property type="evidence" value="ECO:0007669"/>
    <property type="project" value="UniProtKB-EC"/>
</dbReference>
<dbReference type="GO" id="GO:0005829">
    <property type="term" value="C:cytosol"/>
    <property type="evidence" value="ECO:0007669"/>
    <property type="project" value="TreeGrafter"/>
</dbReference>
<gene>
    <name evidence="4" type="ORF">SAMN02744040_01653</name>
</gene>
<dbReference type="OrthoDB" id="9803892at2"/>
<comment type="pathway">
    <text evidence="2">Carbohydrate biosynthesis; dTDP-L-rhamnose biosynthesis.</text>
</comment>
<dbReference type="FunFam" id="3.40.50.720:FF:000159">
    <property type="entry name" value="dTDP-4-dehydrorhamnose reductase"/>
    <property type="match status" value="1"/>
</dbReference>
<organism evidence="4 5">
    <name type="scientific">Tepidibacter thalassicus DSM 15285</name>
    <dbReference type="NCBI Taxonomy" id="1123350"/>
    <lineage>
        <taxon>Bacteria</taxon>
        <taxon>Bacillati</taxon>
        <taxon>Bacillota</taxon>
        <taxon>Clostridia</taxon>
        <taxon>Peptostreptococcales</taxon>
        <taxon>Peptostreptococcaceae</taxon>
        <taxon>Tepidibacter</taxon>
    </lineage>
</organism>
<reference evidence="5" key="1">
    <citation type="submission" date="2016-11" db="EMBL/GenBank/DDBJ databases">
        <authorList>
            <person name="Varghese N."/>
            <person name="Submissions S."/>
        </authorList>
    </citation>
    <scope>NUCLEOTIDE SEQUENCE [LARGE SCALE GENOMIC DNA]</scope>
    <source>
        <strain evidence="5">DSM 15285</strain>
    </source>
</reference>
<dbReference type="NCBIfam" id="TIGR01214">
    <property type="entry name" value="rmlD"/>
    <property type="match status" value="1"/>
</dbReference>
<evidence type="ECO:0000313" key="5">
    <source>
        <dbReference type="Proteomes" id="UP000242520"/>
    </source>
</evidence>
<evidence type="ECO:0000256" key="2">
    <source>
        <dbReference type="RuleBase" id="RU364082"/>
    </source>
</evidence>
<keyword evidence="5" id="KW-1185">Reference proteome</keyword>
<keyword evidence="2" id="KW-0560">Oxidoreductase</keyword>
<dbReference type="SUPFAM" id="SSF51735">
    <property type="entry name" value="NAD(P)-binding Rossmann-fold domains"/>
    <property type="match status" value="1"/>
</dbReference>
<evidence type="ECO:0000313" key="4">
    <source>
        <dbReference type="EMBL" id="SHH34104.1"/>
    </source>
</evidence>
<proteinExistence type="inferred from homology"/>
<dbReference type="EMBL" id="FQXH01000017">
    <property type="protein sequence ID" value="SHH34104.1"/>
    <property type="molecule type" value="Genomic_DNA"/>
</dbReference>
<dbReference type="GO" id="GO:0019305">
    <property type="term" value="P:dTDP-rhamnose biosynthetic process"/>
    <property type="evidence" value="ECO:0007669"/>
    <property type="project" value="UniProtKB-UniPathway"/>
</dbReference>
<dbReference type="InterPro" id="IPR005913">
    <property type="entry name" value="dTDP_dehydrorham_reduct"/>
</dbReference>
<dbReference type="STRING" id="1123350.SAMN02744040_01653"/>
<feature type="domain" description="RmlD-like substrate binding" evidence="3">
    <location>
        <begin position="1"/>
        <end position="276"/>
    </location>
</feature>
<dbReference type="CDD" id="cd05254">
    <property type="entry name" value="dTDP_HR_like_SDR_e"/>
    <property type="match status" value="1"/>
</dbReference>
<keyword evidence="2" id="KW-0521">NADP</keyword>
<name>A0A1M5S6H0_9FIRM</name>
<dbReference type="PANTHER" id="PTHR10491">
    <property type="entry name" value="DTDP-4-DEHYDRORHAMNOSE REDUCTASE"/>
    <property type="match status" value="1"/>
</dbReference>
<dbReference type="Proteomes" id="UP000242520">
    <property type="component" value="Unassembled WGS sequence"/>
</dbReference>
<dbReference type="InterPro" id="IPR029903">
    <property type="entry name" value="RmlD-like-bd"/>
</dbReference>
<dbReference type="InterPro" id="IPR036291">
    <property type="entry name" value="NAD(P)-bd_dom_sf"/>
</dbReference>
<sequence>MKILVTGANGQLGIDVVNNLSEKYEVIGLDAKDLDITNIDNVINTVKRIRPDIIINSAAYTNVDECEENIDLAYKVNGLGARNLAISSLENNSRILHISTDFVFDGEKNEPYIEFDKPNPLSIYGKSKLVGENFVKDICPRYYILRTAWLYGKNGNNFVKTMLKLSENNKTLRVVDDQIGTPTYTMDLVKVIEMIIKNDAYGTYHVSNDGSCSWNEFAKKIFEFGNIDIGVLPITTQELNRPAQRPKYSVMRNYMLEIDFNYFIRNWEDALIEYFMEV</sequence>
<dbReference type="EC" id="1.1.1.133" evidence="2"/>
<dbReference type="AlphaFoldDB" id="A0A1M5S6H0"/>